<dbReference type="Proteomes" id="UP000183832">
    <property type="component" value="Unassembled WGS sequence"/>
</dbReference>
<gene>
    <name evidence="1" type="ORF">CLUMA_CG014006</name>
</gene>
<dbReference type="PROSITE" id="PS51257">
    <property type="entry name" value="PROKAR_LIPOPROTEIN"/>
    <property type="match status" value="1"/>
</dbReference>
<dbReference type="EMBL" id="CVRI01000054">
    <property type="protein sequence ID" value="CRL00750.1"/>
    <property type="molecule type" value="Genomic_DNA"/>
</dbReference>
<name>A0A1J1INT0_9DIPT</name>
<organism evidence="1 2">
    <name type="scientific">Clunio marinus</name>
    <dbReference type="NCBI Taxonomy" id="568069"/>
    <lineage>
        <taxon>Eukaryota</taxon>
        <taxon>Metazoa</taxon>
        <taxon>Ecdysozoa</taxon>
        <taxon>Arthropoda</taxon>
        <taxon>Hexapoda</taxon>
        <taxon>Insecta</taxon>
        <taxon>Pterygota</taxon>
        <taxon>Neoptera</taxon>
        <taxon>Endopterygota</taxon>
        <taxon>Diptera</taxon>
        <taxon>Nematocera</taxon>
        <taxon>Chironomoidea</taxon>
        <taxon>Chironomidae</taxon>
        <taxon>Clunio</taxon>
    </lineage>
</organism>
<keyword evidence="2" id="KW-1185">Reference proteome</keyword>
<evidence type="ECO:0000313" key="1">
    <source>
        <dbReference type="EMBL" id="CRL00750.1"/>
    </source>
</evidence>
<accession>A0A1J1INT0</accession>
<sequence length="68" mass="7905">MQTKTGRNIISSFFTSIACESEICCLSFDVFNRNQKCLCFHSKIDLKVDVLFFHRKVTIAARVWTKNN</sequence>
<evidence type="ECO:0000313" key="2">
    <source>
        <dbReference type="Proteomes" id="UP000183832"/>
    </source>
</evidence>
<dbReference type="AlphaFoldDB" id="A0A1J1INT0"/>
<reference evidence="1 2" key="1">
    <citation type="submission" date="2015-04" db="EMBL/GenBank/DDBJ databases">
        <authorList>
            <person name="Syromyatnikov M.Y."/>
            <person name="Popov V.N."/>
        </authorList>
    </citation>
    <scope>NUCLEOTIDE SEQUENCE [LARGE SCALE GENOMIC DNA]</scope>
</reference>
<protein>
    <submittedName>
        <fullName evidence="1">CLUMA_CG014006, isoform A</fullName>
    </submittedName>
</protein>
<proteinExistence type="predicted"/>